<reference evidence="4" key="1">
    <citation type="submission" date="2022-10" db="EMBL/GenBank/DDBJ databases">
        <title>The WGS of Solirubrobacter ginsenosidimutans DSM 21036.</title>
        <authorList>
            <person name="Jiang Z."/>
        </authorList>
    </citation>
    <scope>NUCLEOTIDE SEQUENCE</scope>
    <source>
        <strain evidence="4">DSM 21036</strain>
    </source>
</reference>
<feature type="domain" description="HTH luxR-type" evidence="3">
    <location>
        <begin position="846"/>
        <end position="911"/>
    </location>
</feature>
<dbReference type="GO" id="GO:0005737">
    <property type="term" value="C:cytoplasm"/>
    <property type="evidence" value="ECO:0007669"/>
    <property type="project" value="TreeGrafter"/>
</dbReference>
<dbReference type="InterPro" id="IPR027417">
    <property type="entry name" value="P-loop_NTPase"/>
</dbReference>
<dbReference type="InterPro" id="IPR000792">
    <property type="entry name" value="Tscrpt_reg_LuxR_C"/>
</dbReference>
<dbReference type="GO" id="GO:0006355">
    <property type="term" value="P:regulation of DNA-templated transcription"/>
    <property type="evidence" value="ECO:0007669"/>
    <property type="project" value="InterPro"/>
</dbReference>
<evidence type="ECO:0000259" key="3">
    <source>
        <dbReference type="PROSITE" id="PS50043"/>
    </source>
</evidence>
<dbReference type="AlphaFoldDB" id="A0A9X3N2W3"/>
<dbReference type="PRINTS" id="PR00038">
    <property type="entry name" value="HTHLUXR"/>
</dbReference>
<accession>A0A9X3N2W3</accession>
<dbReference type="PROSITE" id="PS50043">
    <property type="entry name" value="HTH_LUXR_2"/>
    <property type="match status" value="1"/>
</dbReference>
<dbReference type="SUPFAM" id="SSF52540">
    <property type="entry name" value="P-loop containing nucleoside triphosphate hydrolases"/>
    <property type="match status" value="1"/>
</dbReference>
<evidence type="ECO:0000313" key="5">
    <source>
        <dbReference type="Proteomes" id="UP001149140"/>
    </source>
</evidence>
<dbReference type="GO" id="GO:0004016">
    <property type="term" value="F:adenylate cyclase activity"/>
    <property type="evidence" value="ECO:0007669"/>
    <property type="project" value="TreeGrafter"/>
</dbReference>
<dbReference type="GO" id="GO:0003677">
    <property type="term" value="F:DNA binding"/>
    <property type="evidence" value="ECO:0007669"/>
    <property type="project" value="InterPro"/>
</dbReference>
<dbReference type="CDD" id="cd06170">
    <property type="entry name" value="LuxR_C_like"/>
    <property type="match status" value="1"/>
</dbReference>
<keyword evidence="1" id="KW-0547">Nucleotide-binding</keyword>
<dbReference type="GO" id="GO:0005524">
    <property type="term" value="F:ATP binding"/>
    <property type="evidence" value="ECO:0007669"/>
    <property type="project" value="UniProtKB-KW"/>
</dbReference>
<protein>
    <submittedName>
        <fullName evidence="4">LuxR family transcriptional regulator</fullName>
    </submittedName>
</protein>
<comment type="caution">
    <text evidence="4">The sequence shown here is derived from an EMBL/GenBank/DDBJ whole genome shotgun (WGS) entry which is preliminary data.</text>
</comment>
<evidence type="ECO:0000256" key="1">
    <source>
        <dbReference type="ARBA" id="ARBA00022741"/>
    </source>
</evidence>
<proteinExistence type="predicted"/>
<dbReference type="SUPFAM" id="SSF46894">
    <property type="entry name" value="C-terminal effector domain of the bipartite response regulators"/>
    <property type="match status" value="1"/>
</dbReference>
<dbReference type="Gene3D" id="1.10.10.10">
    <property type="entry name" value="Winged helix-like DNA-binding domain superfamily/Winged helix DNA-binding domain"/>
    <property type="match status" value="1"/>
</dbReference>
<sequence>MDVAKVSAPLGRDAECVALERVLEAARGGHGSVLVLRGEPGVGKSVLLDYAAAIATGFAVARAAGVESELELPLAGLQQLFGASLLDRAAALAPPQRDALRVAFGLLEGPVPDPFLVALAALGVLTDAADEQPLLCLVDDVQWLDKTSVQMLSFVARRLTAERLAIVFAVREPNEERVLGGLADLTLAGLNDHDARELLDSALPGGLDQQVRDRIVAETRGNPLALLELPRGLTPAELAGGFGLPQQAVAGRVEASFLRRIEALPEATQRLLFVAAAEPVGDVTLMFGALERLGIPPDAISAAETEGLISLEARVRFRHPLVRSAAYRAAPAAVRRRVHAALADATDPSVDPDRRAWHRAHATPVPDEEIAVELEQSASRARSRGGMTAAAAFLERAAELTPDPGQRGTRALAAAHAKFDAGATDAAEALLTVASSCPLDELQHARVDRLRARIAFTRTRGSDTPAMLSAAARRLEPLDPELARETHLEALWAAVRSGRFARAEGVLEAADAAAASGSVRSIDLLLRGLTTRLARGYEPALPAVAYALDVFQEEGFRHENIAWCWLACQLAMDLWNDDACAAIATGLAATARDRGALGVLPFALNYSAAHQLFAGAFGVCEQLVHEADTITTATSSVPIADFAVLLAAWRGDRERTFALREAAIAGGTARGEGFAVEVGEWAVATLHLGYGEYAEAHQAAQRAYDHDGLGFNVWVLPELIEAAVRNGDTAAADLALTRLAERSSLSTTPWARGIEARSRALLAGGDDADALYREAIEQLSRSKVIVHHARAELVYGEWLRREGRRVDARVQLKSAYAALDEMGAAAFAERARRELAATGETVRKRSDDTRDELTPQEAQIARMARDGLTNAEIGAQLFLSHRTVEWHMRKILGKLGITSRRELADALPEREAELMPVP</sequence>
<dbReference type="RefSeq" id="WP_270045300.1">
    <property type="nucleotide sequence ID" value="NZ_JAPDOD010000057.1"/>
</dbReference>
<dbReference type="PANTHER" id="PTHR16305:SF35">
    <property type="entry name" value="TRANSCRIPTIONAL ACTIVATOR DOMAIN"/>
    <property type="match status" value="1"/>
</dbReference>
<dbReference type="InterPro" id="IPR036388">
    <property type="entry name" value="WH-like_DNA-bd_sf"/>
</dbReference>
<dbReference type="Pfam" id="PF13191">
    <property type="entry name" value="AAA_16"/>
    <property type="match status" value="1"/>
</dbReference>
<dbReference type="Proteomes" id="UP001149140">
    <property type="component" value="Unassembled WGS sequence"/>
</dbReference>
<dbReference type="PANTHER" id="PTHR16305">
    <property type="entry name" value="TESTICULAR SOLUBLE ADENYLYL CYCLASE"/>
    <property type="match status" value="1"/>
</dbReference>
<dbReference type="InterPro" id="IPR016032">
    <property type="entry name" value="Sig_transdc_resp-reg_C-effctor"/>
</dbReference>
<organism evidence="4 5">
    <name type="scientific">Solirubrobacter ginsenosidimutans</name>
    <dbReference type="NCBI Taxonomy" id="490573"/>
    <lineage>
        <taxon>Bacteria</taxon>
        <taxon>Bacillati</taxon>
        <taxon>Actinomycetota</taxon>
        <taxon>Thermoleophilia</taxon>
        <taxon>Solirubrobacterales</taxon>
        <taxon>Solirubrobacteraceae</taxon>
        <taxon>Solirubrobacter</taxon>
    </lineage>
</organism>
<name>A0A9X3N2W3_9ACTN</name>
<dbReference type="Pfam" id="PF00196">
    <property type="entry name" value="GerE"/>
    <property type="match status" value="1"/>
</dbReference>
<evidence type="ECO:0000256" key="2">
    <source>
        <dbReference type="ARBA" id="ARBA00022840"/>
    </source>
</evidence>
<evidence type="ECO:0000313" key="4">
    <source>
        <dbReference type="EMBL" id="MDA0166040.1"/>
    </source>
</evidence>
<gene>
    <name evidence="4" type="ORF">OM076_37595</name>
</gene>
<dbReference type="SMART" id="SM00421">
    <property type="entry name" value="HTH_LUXR"/>
    <property type="match status" value="1"/>
</dbReference>
<dbReference type="InterPro" id="IPR041664">
    <property type="entry name" value="AAA_16"/>
</dbReference>
<keyword evidence="2" id="KW-0067">ATP-binding</keyword>
<keyword evidence="5" id="KW-1185">Reference proteome</keyword>
<dbReference type="EMBL" id="JAPDOD010000057">
    <property type="protein sequence ID" value="MDA0166040.1"/>
    <property type="molecule type" value="Genomic_DNA"/>
</dbReference>